<evidence type="ECO:0000313" key="3">
    <source>
        <dbReference type="EMBL" id="PWJ10737.1"/>
    </source>
</evidence>
<keyword evidence="2" id="KW-0472">Membrane</keyword>
<dbReference type="OrthoDB" id="9779098at2"/>
<reference evidence="3 4" key="1">
    <citation type="submission" date="2018-05" db="EMBL/GenBank/DDBJ databases">
        <title>The Hungate 1000. A catalogue of reference genomes from the rumen microbiome.</title>
        <authorList>
            <person name="Kelly W."/>
        </authorList>
    </citation>
    <scope>NUCLEOTIDE SEQUENCE [LARGE SCALE GENOMIC DNA]</scope>
    <source>
        <strain evidence="3 4">SAb67</strain>
    </source>
</reference>
<proteinExistence type="predicted"/>
<comment type="caution">
    <text evidence="3">The sequence shown here is derived from an EMBL/GenBank/DDBJ whole genome shotgun (WGS) entry which is preliminary data.</text>
</comment>
<evidence type="ECO:0000313" key="4">
    <source>
        <dbReference type="Proteomes" id="UP000245720"/>
    </source>
</evidence>
<keyword evidence="2" id="KW-0812">Transmembrane</keyword>
<dbReference type="RefSeq" id="WP_109727489.1">
    <property type="nucleotide sequence ID" value="NZ_QGDI01000012.1"/>
</dbReference>
<name>A0A315XUM2_RUMFL</name>
<sequence>MKRNISDILHNADDKTVRRIADSYTAADKKTSERIYRKALSRMDMADDDEVRGTDVVRRSPALHRVFLAAACLLVVCGAVLGIMKMKAPDRKPVDDTPVIMATATTVTSDIIESSSADTTHTVAVVTDEAAVETTDNPAHQPVTSGKTAVSTDNSENAVHETTRPAAGTTVRRITDRAAAKTTAKTAAKTTDKTGTKTTTTAAATTTQVKPMSKNLTLKDVIELSKKKDALTWSDFTGYIYQDIGSGLYIWEFRINEGSGYTVWVGGVPPEKPLYIRLLRGINKKEYPATEGIDTKNGIDIRYDDVQSFINETQPEREYEGIIYLDDVLKLAKKGSALRIGDFREFSNYYNYFDPTRNMKFIVIDRSNWYLTVKKSESSDALAVCTLSDQTGGHSIDMTRNSYEDVLEAVNEWTFKEAILSAPVAGSLTMDDVIRLHNEKGQQLSPEDFAPYTYEDYSFNGDLIIKFRVTDGENWKLPKNEEVYLTLLLGYGRPLLSATLHNADLSKCTDMINPLPYSGGGTATQIDLEMTLNSKKPWFCE</sequence>
<dbReference type="AlphaFoldDB" id="A0A315XUM2"/>
<evidence type="ECO:0000256" key="1">
    <source>
        <dbReference type="SAM" id="MobiDB-lite"/>
    </source>
</evidence>
<evidence type="ECO:0000256" key="2">
    <source>
        <dbReference type="SAM" id="Phobius"/>
    </source>
</evidence>
<organism evidence="3 4">
    <name type="scientific">Ruminococcus flavefaciens</name>
    <dbReference type="NCBI Taxonomy" id="1265"/>
    <lineage>
        <taxon>Bacteria</taxon>
        <taxon>Bacillati</taxon>
        <taxon>Bacillota</taxon>
        <taxon>Clostridia</taxon>
        <taxon>Eubacteriales</taxon>
        <taxon>Oscillospiraceae</taxon>
        <taxon>Ruminococcus</taxon>
    </lineage>
</organism>
<dbReference type="EMBL" id="QGDI01000012">
    <property type="protein sequence ID" value="PWJ10737.1"/>
    <property type="molecule type" value="Genomic_DNA"/>
</dbReference>
<keyword evidence="2" id="KW-1133">Transmembrane helix</keyword>
<feature type="transmembrane region" description="Helical" evidence="2">
    <location>
        <begin position="66"/>
        <end position="84"/>
    </location>
</feature>
<dbReference type="Proteomes" id="UP000245720">
    <property type="component" value="Unassembled WGS sequence"/>
</dbReference>
<protein>
    <submittedName>
        <fullName evidence="3">Uncharacterized protein</fullName>
    </submittedName>
</protein>
<feature type="compositionally biased region" description="Polar residues" evidence="1">
    <location>
        <begin position="142"/>
        <end position="157"/>
    </location>
</feature>
<feature type="region of interest" description="Disordered" evidence="1">
    <location>
        <begin position="133"/>
        <end position="162"/>
    </location>
</feature>
<gene>
    <name evidence="3" type="ORF">IE37_02771</name>
</gene>
<accession>A0A315XUM2</accession>